<dbReference type="EMBL" id="CP144754">
    <property type="protein sequence ID" value="WVZ99356.1"/>
    <property type="molecule type" value="Genomic_DNA"/>
</dbReference>
<gene>
    <name evidence="3" type="ORF">U9M48_044677</name>
</gene>
<evidence type="ECO:0000313" key="3">
    <source>
        <dbReference type="EMBL" id="WVZ99356.1"/>
    </source>
</evidence>
<accession>A0AAQ3XIT3</accession>
<evidence type="ECO:0000256" key="2">
    <source>
        <dbReference type="SAM" id="MobiDB-lite"/>
    </source>
</evidence>
<protein>
    <recommendedName>
        <fullName evidence="5">Senescence regulator</fullName>
    </recommendedName>
</protein>
<reference evidence="3 4" key="1">
    <citation type="submission" date="2024-02" db="EMBL/GenBank/DDBJ databases">
        <title>High-quality chromosome-scale genome assembly of Pensacola bahiagrass (Paspalum notatum Flugge var. saurae).</title>
        <authorList>
            <person name="Vega J.M."/>
            <person name="Podio M."/>
            <person name="Orjuela J."/>
            <person name="Siena L.A."/>
            <person name="Pessino S.C."/>
            <person name="Combes M.C."/>
            <person name="Mariac C."/>
            <person name="Albertini E."/>
            <person name="Pupilli F."/>
            <person name="Ortiz J.P.A."/>
            <person name="Leblanc O."/>
        </authorList>
    </citation>
    <scope>NUCLEOTIDE SEQUENCE [LARGE SCALE GENOMIC DNA]</scope>
    <source>
        <strain evidence="3">R1</strain>
        <tissue evidence="3">Leaf</tissue>
    </source>
</reference>
<keyword evidence="4" id="KW-1185">Reference proteome</keyword>
<dbReference type="Proteomes" id="UP001341281">
    <property type="component" value="Chromosome 10"/>
</dbReference>
<name>A0AAQ3XIT3_PASNO</name>
<evidence type="ECO:0000313" key="4">
    <source>
        <dbReference type="Proteomes" id="UP001341281"/>
    </source>
</evidence>
<feature type="region of interest" description="Disordered" evidence="2">
    <location>
        <begin position="95"/>
        <end position="151"/>
    </location>
</feature>
<evidence type="ECO:0000256" key="1">
    <source>
        <dbReference type="ARBA" id="ARBA00034773"/>
    </source>
</evidence>
<dbReference type="PANTHER" id="PTHR33083">
    <property type="entry name" value="EXPRESSED PROTEIN"/>
    <property type="match status" value="1"/>
</dbReference>
<dbReference type="InterPro" id="IPR007608">
    <property type="entry name" value="Senescence_reg_S40"/>
</dbReference>
<dbReference type="Pfam" id="PF04520">
    <property type="entry name" value="Senescence_reg"/>
    <property type="match status" value="1"/>
</dbReference>
<dbReference type="GO" id="GO:0010150">
    <property type="term" value="P:leaf senescence"/>
    <property type="evidence" value="ECO:0007669"/>
    <property type="project" value="UniProtKB-ARBA"/>
</dbReference>
<sequence length="209" mass="22783">MLAIAVFPPKEECLFAKTRHRILLLPKHTAIYSSGRHGHRALPVTDGEAIISTMEEFQEAEILWPGSNGHGDSSKGNAAAAADGAELMIMPSVQHRPKAAEPRSAAKPVEISRRKRRCRPWPSSEHADFDQETDASDDVDEEGRTDEAKGATSGLLIVPPHVLVARRRLAGGGRTAAYSMCAGKGRTLKGRDLRDVRNLVLKMTGFIEK</sequence>
<organism evidence="3 4">
    <name type="scientific">Paspalum notatum var. saurae</name>
    <dbReference type="NCBI Taxonomy" id="547442"/>
    <lineage>
        <taxon>Eukaryota</taxon>
        <taxon>Viridiplantae</taxon>
        <taxon>Streptophyta</taxon>
        <taxon>Embryophyta</taxon>
        <taxon>Tracheophyta</taxon>
        <taxon>Spermatophyta</taxon>
        <taxon>Magnoliopsida</taxon>
        <taxon>Liliopsida</taxon>
        <taxon>Poales</taxon>
        <taxon>Poaceae</taxon>
        <taxon>PACMAD clade</taxon>
        <taxon>Panicoideae</taxon>
        <taxon>Andropogonodae</taxon>
        <taxon>Paspaleae</taxon>
        <taxon>Paspalinae</taxon>
        <taxon>Paspalum</taxon>
    </lineage>
</organism>
<feature type="compositionally biased region" description="Acidic residues" evidence="2">
    <location>
        <begin position="130"/>
        <end position="144"/>
    </location>
</feature>
<dbReference type="AlphaFoldDB" id="A0AAQ3XIT3"/>
<evidence type="ECO:0008006" key="5">
    <source>
        <dbReference type="Google" id="ProtNLM"/>
    </source>
</evidence>
<comment type="similarity">
    <text evidence="1">Belongs to the senescence regulator S40 family.</text>
</comment>
<dbReference type="PANTHER" id="PTHR33083:SF19">
    <property type="entry name" value="OS05G0531100 PROTEIN"/>
    <property type="match status" value="1"/>
</dbReference>
<proteinExistence type="inferred from homology"/>